<dbReference type="SMART" id="SM00382">
    <property type="entry name" value="AAA"/>
    <property type="match status" value="1"/>
</dbReference>
<dbReference type="GO" id="GO:0016020">
    <property type="term" value="C:membrane"/>
    <property type="evidence" value="ECO:0007669"/>
    <property type="project" value="InterPro"/>
</dbReference>
<dbReference type="PATRIC" id="fig|36849.3.peg.1181"/>
<dbReference type="PROSITE" id="PS00211">
    <property type="entry name" value="ABC_TRANSPORTER_1"/>
    <property type="match status" value="1"/>
</dbReference>
<dbReference type="InterPro" id="IPR017871">
    <property type="entry name" value="ABC_transporter-like_CS"/>
</dbReference>
<dbReference type="PANTHER" id="PTHR43423:SF1">
    <property type="entry name" value="ABC TRANSPORTER I FAMILY MEMBER 17"/>
    <property type="match status" value="1"/>
</dbReference>
<organism evidence="5 6">
    <name type="scientific">Oxobacter pfennigii</name>
    <dbReference type="NCBI Taxonomy" id="36849"/>
    <lineage>
        <taxon>Bacteria</taxon>
        <taxon>Bacillati</taxon>
        <taxon>Bacillota</taxon>
        <taxon>Clostridia</taxon>
        <taxon>Eubacteriales</taxon>
        <taxon>Clostridiaceae</taxon>
        <taxon>Oxobacter</taxon>
    </lineage>
</organism>
<feature type="domain" description="ABC transporter" evidence="4">
    <location>
        <begin position="7"/>
        <end position="248"/>
    </location>
</feature>
<keyword evidence="2" id="KW-0547">Nucleotide-binding</keyword>
<dbReference type="InterPro" id="IPR005670">
    <property type="entry name" value="PstB-like"/>
</dbReference>
<keyword evidence="1" id="KW-0813">Transport</keyword>
<keyword evidence="6" id="KW-1185">Reference proteome</keyword>
<dbReference type="GO" id="GO:0035435">
    <property type="term" value="P:phosphate ion transmembrane transport"/>
    <property type="evidence" value="ECO:0007669"/>
    <property type="project" value="InterPro"/>
</dbReference>
<dbReference type="GO" id="GO:0016887">
    <property type="term" value="F:ATP hydrolysis activity"/>
    <property type="evidence" value="ECO:0007669"/>
    <property type="project" value="InterPro"/>
</dbReference>
<accession>A0A0P8X368</accession>
<protein>
    <submittedName>
        <fullName evidence="5">Phosphate import ATP-binding protein PstB 3</fullName>
        <ecNumber evidence="5">3.6.3.27</ecNumber>
    </submittedName>
</protein>
<dbReference type="OrthoDB" id="9804199at2"/>
<dbReference type="EC" id="3.6.3.27" evidence="5"/>
<dbReference type="PROSITE" id="PS50893">
    <property type="entry name" value="ABC_TRANSPORTER_2"/>
    <property type="match status" value="1"/>
</dbReference>
<dbReference type="Pfam" id="PF00005">
    <property type="entry name" value="ABC_tran"/>
    <property type="match status" value="1"/>
</dbReference>
<dbReference type="InterPro" id="IPR027417">
    <property type="entry name" value="P-loop_NTPase"/>
</dbReference>
<dbReference type="InterPro" id="IPR003439">
    <property type="entry name" value="ABC_transporter-like_ATP-bd"/>
</dbReference>
<dbReference type="RefSeq" id="WP_054874213.1">
    <property type="nucleotide sequence ID" value="NZ_LKET01000026.1"/>
</dbReference>
<evidence type="ECO:0000313" key="6">
    <source>
        <dbReference type="Proteomes" id="UP000050326"/>
    </source>
</evidence>
<dbReference type="Gene3D" id="3.40.50.300">
    <property type="entry name" value="P-loop containing nucleotide triphosphate hydrolases"/>
    <property type="match status" value="1"/>
</dbReference>
<evidence type="ECO:0000313" key="5">
    <source>
        <dbReference type="EMBL" id="KPU45215.1"/>
    </source>
</evidence>
<dbReference type="GO" id="GO:0005315">
    <property type="term" value="F:phosphate transmembrane transporter activity"/>
    <property type="evidence" value="ECO:0007669"/>
    <property type="project" value="InterPro"/>
</dbReference>
<evidence type="ECO:0000256" key="2">
    <source>
        <dbReference type="ARBA" id="ARBA00022741"/>
    </source>
</evidence>
<comment type="caution">
    <text evidence="5">The sequence shown here is derived from an EMBL/GenBank/DDBJ whole genome shotgun (WGS) entry which is preliminary data.</text>
</comment>
<dbReference type="GO" id="GO:0005524">
    <property type="term" value="F:ATP binding"/>
    <property type="evidence" value="ECO:0007669"/>
    <property type="project" value="UniProtKB-KW"/>
</dbReference>
<evidence type="ECO:0000259" key="4">
    <source>
        <dbReference type="PROSITE" id="PS50893"/>
    </source>
</evidence>
<dbReference type="Proteomes" id="UP000050326">
    <property type="component" value="Unassembled WGS sequence"/>
</dbReference>
<dbReference type="AlphaFoldDB" id="A0A0P8X368"/>
<gene>
    <name evidence="5" type="primary">pstB3_1</name>
    <name evidence="5" type="ORF">OXPF_11060</name>
</gene>
<sequence length="253" mass="28354">MIQQFKIIIKGLNFYYKERQVIKELNLEIPKNEILAVFGPANSGITTLLRTLNRLSDLTPGARPEGEILLDGKNIYAPDINVTELRRRVGMVFDVPTPLPMSIFDNVALGPSMSKMKTKRAMAEEVEKTLRMAALWDEVKDRLHTPAARLSGGQQQRLCIARVLALEPEVILLDRPCSALDPVSTAKIEESLRQLKEQFTIIIAPHTVQQAGRIADRVTFMLMGSLIEQGITGEVFSHPKDKRTSDYITGRFG</sequence>
<proteinExistence type="predicted"/>
<name>A0A0P8X368_9CLOT</name>
<dbReference type="STRING" id="36849.OXPF_11060"/>
<reference evidence="5 6" key="1">
    <citation type="submission" date="2015-09" db="EMBL/GenBank/DDBJ databases">
        <title>Genome sequence of Oxobacter pfennigii DSM 3222.</title>
        <authorList>
            <person name="Poehlein A."/>
            <person name="Bengelsdorf F.R."/>
            <person name="Schiel-Bengelsdorf B."/>
            <person name="Duerre P."/>
            <person name="Daniel R."/>
        </authorList>
    </citation>
    <scope>NUCLEOTIDE SEQUENCE [LARGE SCALE GENOMIC DNA]</scope>
    <source>
        <strain evidence="5 6">DSM 3222</strain>
    </source>
</reference>
<evidence type="ECO:0000256" key="1">
    <source>
        <dbReference type="ARBA" id="ARBA00022448"/>
    </source>
</evidence>
<dbReference type="EMBL" id="LKET01000026">
    <property type="protein sequence ID" value="KPU45215.1"/>
    <property type="molecule type" value="Genomic_DNA"/>
</dbReference>
<dbReference type="SUPFAM" id="SSF52540">
    <property type="entry name" value="P-loop containing nucleoside triphosphate hydrolases"/>
    <property type="match status" value="1"/>
</dbReference>
<keyword evidence="3 5" id="KW-0067">ATP-binding</keyword>
<dbReference type="CDD" id="cd03260">
    <property type="entry name" value="ABC_PstB_phosphate_transporter"/>
    <property type="match status" value="1"/>
</dbReference>
<dbReference type="PANTHER" id="PTHR43423">
    <property type="entry name" value="ABC TRANSPORTER I FAMILY MEMBER 17"/>
    <property type="match status" value="1"/>
</dbReference>
<evidence type="ECO:0000256" key="3">
    <source>
        <dbReference type="ARBA" id="ARBA00022840"/>
    </source>
</evidence>
<dbReference type="InterPro" id="IPR003593">
    <property type="entry name" value="AAA+_ATPase"/>
</dbReference>
<keyword evidence="5" id="KW-0378">Hydrolase</keyword>